<dbReference type="EMBL" id="PQZD01000003">
    <property type="protein sequence ID" value="RTI48518.1"/>
    <property type="molecule type" value="Genomic_DNA"/>
</dbReference>
<dbReference type="Proteomes" id="UP000287197">
    <property type="component" value="Unassembled WGS sequence"/>
</dbReference>
<reference evidence="1" key="1">
    <citation type="submission" date="2018-01" db="EMBL/GenBank/DDBJ databases">
        <authorList>
            <person name="Kovanen S."/>
            <person name="Nieminen T."/>
            <person name="Pohja-Mykra M."/>
            <person name="Raunio-Saarnisto M."/>
            <person name="Sauvala M."/>
            <person name="Fredriksson-Ahomaa M."/>
            <person name="Hanninen M.-L."/>
            <person name="Kivisto R."/>
        </authorList>
    </citation>
    <scope>NUCLEOTIDE SEQUENCE</scope>
    <source>
        <strain evidence="1">SO-26</strain>
    </source>
</reference>
<dbReference type="RefSeq" id="WP_126262831.1">
    <property type="nucleotide sequence ID" value="NZ_PQZD01000003.1"/>
</dbReference>
<sequence length="124" mass="14446">MSNELKIEIQVFTDTTVINLNRLEAYVRDITLSLSSGGKTQKYYIRYMSEEKSTVWISRELRDKAEKIWRMGRIHLAKSFKTLSHTLVSKGRTETAHSVIVSDPKLKCRLTRGQVLSIRMNKRE</sequence>
<evidence type="ECO:0000313" key="1">
    <source>
        <dbReference type="EMBL" id="RTI48518.1"/>
    </source>
</evidence>
<reference evidence="1" key="2">
    <citation type="journal article" date="2019" name="Appl. Environ. Microbiol.">
        <title>Population genetics and characterization of Campylobacter jejuni isolates in western jackdaws and game birds in Finland.</title>
        <authorList>
            <person name="Kovanen S."/>
            <person name="Rossi M."/>
            <person name="Pohja-Mykra M."/>
            <person name="Nieminen T."/>
            <person name="Raunio-Saarnisto M."/>
            <person name="Sauvala M."/>
            <person name="Fredriksson-Ahomaa M."/>
            <person name="Hanninen M.L."/>
            <person name="Kivisto R."/>
        </authorList>
    </citation>
    <scope>NUCLEOTIDE SEQUENCE</scope>
    <source>
        <strain evidence="1">SO-26</strain>
    </source>
</reference>
<accession>A0AAX1Z4L3</accession>
<proteinExistence type="predicted"/>
<evidence type="ECO:0000313" key="2">
    <source>
        <dbReference type="Proteomes" id="UP000287197"/>
    </source>
</evidence>
<dbReference type="AlphaFoldDB" id="A0AAX1Z4L3"/>
<name>A0AAX1Z4L3_CAMJU</name>
<organism evidence="1 2">
    <name type="scientific">Campylobacter jejuni</name>
    <dbReference type="NCBI Taxonomy" id="197"/>
    <lineage>
        <taxon>Bacteria</taxon>
        <taxon>Pseudomonadati</taxon>
        <taxon>Campylobacterota</taxon>
        <taxon>Epsilonproteobacteria</taxon>
        <taxon>Campylobacterales</taxon>
        <taxon>Campylobacteraceae</taxon>
        <taxon>Campylobacter</taxon>
    </lineage>
</organism>
<comment type="caution">
    <text evidence="1">The sequence shown here is derived from an EMBL/GenBank/DDBJ whole genome shotgun (WGS) entry which is preliminary data.</text>
</comment>
<protein>
    <submittedName>
        <fullName evidence="1">Uncharacterized protein</fullName>
    </submittedName>
</protein>
<gene>
    <name evidence="1" type="ORF">C3I27_03630</name>
</gene>